<evidence type="ECO:0000313" key="2">
    <source>
        <dbReference type="EMBL" id="OGY17500.1"/>
    </source>
</evidence>
<dbReference type="EMBL" id="MHCH01000023">
    <property type="protein sequence ID" value="OGY17500.1"/>
    <property type="molecule type" value="Genomic_DNA"/>
</dbReference>
<dbReference type="AlphaFoldDB" id="A0A1G1VQ42"/>
<keyword evidence="1" id="KW-0472">Membrane</keyword>
<keyword evidence="1" id="KW-0812">Transmembrane</keyword>
<evidence type="ECO:0000313" key="3">
    <source>
        <dbReference type="Proteomes" id="UP000177324"/>
    </source>
</evidence>
<organism evidence="2 3">
    <name type="scientific">Candidatus Chisholmbacteria bacterium RIFCSPHIGHO2_01_FULL_48_12</name>
    <dbReference type="NCBI Taxonomy" id="1797589"/>
    <lineage>
        <taxon>Bacteria</taxon>
        <taxon>Candidatus Chisholmiibacteriota</taxon>
    </lineage>
</organism>
<accession>A0A1G1VQ42</accession>
<keyword evidence="1" id="KW-1133">Transmembrane helix</keyword>
<proteinExistence type="predicted"/>
<dbReference type="Proteomes" id="UP000177324">
    <property type="component" value="Unassembled WGS sequence"/>
</dbReference>
<name>A0A1G1VQ42_9BACT</name>
<sequence length="113" mass="11625">MALSDPAELSELNDVFASVLGVAARLAGIAALGMIVVGGFKFLTAGGDPKAAEQAKHTLTWAIAGLATLIGAWFLLRLIFALTFTSGNPLDFDICIAPPCQDSTPPTPGPNTL</sequence>
<evidence type="ECO:0000256" key="1">
    <source>
        <dbReference type="SAM" id="Phobius"/>
    </source>
</evidence>
<feature type="transmembrane region" description="Helical" evidence="1">
    <location>
        <begin position="58"/>
        <end position="80"/>
    </location>
</feature>
<feature type="transmembrane region" description="Helical" evidence="1">
    <location>
        <begin position="15"/>
        <end position="37"/>
    </location>
</feature>
<dbReference type="InterPro" id="IPR043993">
    <property type="entry name" value="T4SS_pilin"/>
</dbReference>
<protein>
    <submittedName>
        <fullName evidence="2">Uncharacterized protein</fullName>
    </submittedName>
</protein>
<dbReference type="STRING" id="1797589.A2784_01965"/>
<gene>
    <name evidence="2" type="ORF">A2784_01965</name>
</gene>
<reference evidence="2 3" key="1">
    <citation type="journal article" date="2016" name="Nat. Commun.">
        <title>Thousands of microbial genomes shed light on interconnected biogeochemical processes in an aquifer system.</title>
        <authorList>
            <person name="Anantharaman K."/>
            <person name="Brown C.T."/>
            <person name="Hug L.A."/>
            <person name="Sharon I."/>
            <person name="Castelle C.J."/>
            <person name="Probst A.J."/>
            <person name="Thomas B.C."/>
            <person name="Singh A."/>
            <person name="Wilkins M.J."/>
            <person name="Karaoz U."/>
            <person name="Brodie E.L."/>
            <person name="Williams K.H."/>
            <person name="Hubbard S.S."/>
            <person name="Banfield J.F."/>
        </authorList>
    </citation>
    <scope>NUCLEOTIDE SEQUENCE [LARGE SCALE GENOMIC DNA]</scope>
</reference>
<dbReference type="Pfam" id="PF18895">
    <property type="entry name" value="T4SS_pilin"/>
    <property type="match status" value="1"/>
</dbReference>
<comment type="caution">
    <text evidence="2">The sequence shown here is derived from an EMBL/GenBank/DDBJ whole genome shotgun (WGS) entry which is preliminary data.</text>
</comment>